<keyword evidence="2" id="KW-1185">Reference proteome</keyword>
<protein>
    <submittedName>
        <fullName evidence="1">Uncharacterized protein</fullName>
    </submittedName>
</protein>
<dbReference type="Proteomes" id="UP001642464">
    <property type="component" value="Unassembled WGS sequence"/>
</dbReference>
<organism evidence="1 2">
    <name type="scientific">Durusdinium trenchii</name>
    <dbReference type="NCBI Taxonomy" id="1381693"/>
    <lineage>
        <taxon>Eukaryota</taxon>
        <taxon>Sar</taxon>
        <taxon>Alveolata</taxon>
        <taxon>Dinophyceae</taxon>
        <taxon>Suessiales</taxon>
        <taxon>Symbiodiniaceae</taxon>
        <taxon>Durusdinium</taxon>
    </lineage>
</organism>
<evidence type="ECO:0000313" key="2">
    <source>
        <dbReference type="Proteomes" id="UP001642464"/>
    </source>
</evidence>
<proteinExistence type="predicted"/>
<accession>A0ABP0PTY9</accession>
<dbReference type="EMBL" id="CAXAMM010038236">
    <property type="protein sequence ID" value="CAK9078324.1"/>
    <property type="molecule type" value="Genomic_DNA"/>
</dbReference>
<sequence length="397" mass="44630">MLSKQSCLNTHLLICAIPKSCKLPSAWPVLDAWIAWSFEALAKGWRPCEDPWGKGSWHPLLASLRLKGTTGQHCGQYRVMLNFTQMSSKLDIGPPSILAACPSGKSVKILKASGQDCKYVCPAEALLAKKNNHVLFGIPGVSTAMIRGDALHILHSRAFHDWPNRQKVSASKRIQVIFAKVRDIYSERGISNRLTNLRLSMITETQSPFKAFPVLECKAAECKWFVPVLEQILADCLDFGVDIHQSMVQCCKAFNQLVQHFDGCGAFLTAAEFAAAQELSTSFFNRYSRLNCWAAEEGRKLFHITFKFHSMLHLVQNSKWMNIRLHANYRAEPFVGQMSVTGHSVSFGNKATRVCTKLMQKYLVLLHLQLTRPGFGDQPEDDCDPYLDGRRGCYLFV</sequence>
<comment type="caution">
    <text evidence="1">The sequence shown here is derived from an EMBL/GenBank/DDBJ whole genome shotgun (WGS) entry which is preliminary data.</text>
</comment>
<gene>
    <name evidence="1" type="ORF">SCF082_LOCUS37470</name>
</gene>
<name>A0ABP0PTY9_9DINO</name>
<evidence type="ECO:0000313" key="1">
    <source>
        <dbReference type="EMBL" id="CAK9078324.1"/>
    </source>
</evidence>
<reference evidence="1 2" key="1">
    <citation type="submission" date="2024-02" db="EMBL/GenBank/DDBJ databases">
        <authorList>
            <person name="Chen Y."/>
            <person name="Shah S."/>
            <person name="Dougan E. K."/>
            <person name="Thang M."/>
            <person name="Chan C."/>
        </authorList>
    </citation>
    <scope>NUCLEOTIDE SEQUENCE [LARGE SCALE GENOMIC DNA]</scope>
</reference>